<sequence>MAEITDTLAMPSGCAASLQPQSMADVSVPVWKEVAFEEQPDRSQYLGSEGKRDGRTDSKSTRASTESARGSLGELLRQEVGKVATTVDEHLVRQDAMLKAILQQLSCRPEPALHSAVFALEFLAEPQGISDRQPAALHPLRQEQQLQEQQLQQQDVGVSSPRARSEKRTFTS</sequence>
<comment type="caution">
    <text evidence="2">The sequence shown here is derived from an EMBL/GenBank/DDBJ whole genome shotgun (WGS) entry which is preliminary data.</text>
</comment>
<feature type="compositionally biased region" description="Basic and acidic residues" evidence="1">
    <location>
        <begin position="163"/>
        <end position="172"/>
    </location>
</feature>
<evidence type="ECO:0000256" key="1">
    <source>
        <dbReference type="SAM" id="MobiDB-lite"/>
    </source>
</evidence>
<gene>
    <name evidence="2" type="ORF">PGLA2088_LOCUS11614</name>
</gene>
<evidence type="ECO:0000313" key="3">
    <source>
        <dbReference type="Proteomes" id="UP000626109"/>
    </source>
</evidence>
<evidence type="ECO:0000313" key="2">
    <source>
        <dbReference type="EMBL" id="CAE8655492.1"/>
    </source>
</evidence>
<dbReference type="EMBL" id="CAJNNW010013488">
    <property type="protein sequence ID" value="CAE8655492.1"/>
    <property type="molecule type" value="Genomic_DNA"/>
</dbReference>
<organism evidence="2 3">
    <name type="scientific">Polarella glacialis</name>
    <name type="common">Dinoflagellate</name>
    <dbReference type="NCBI Taxonomy" id="89957"/>
    <lineage>
        <taxon>Eukaryota</taxon>
        <taxon>Sar</taxon>
        <taxon>Alveolata</taxon>
        <taxon>Dinophyceae</taxon>
        <taxon>Suessiales</taxon>
        <taxon>Suessiaceae</taxon>
        <taxon>Polarella</taxon>
    </lineage>
</organism>
<feature type="region of interest" description="Disordered" evidence="1">
    <location>
        <begin position="39"/>
        <end position="74"/>
    </location>
</feature>
<reference evidence="2" key="1">
    <citation type="submission" date="2021-02" db="EMBL/GenBank/DDBJ databases">
        <authorList>
            <person name="Dougan E. K."/>
            <person name="Rhodes N."/>
            <person name="Thang M."/>
            <person name="Chan C."/>
        </authorList>
    </citation>
    <scope>NUCLEOTIDE SEQUENCE</scope>
</reference>
<dbReference type="AlphaFoldDB" id="A0A813IUM6"/>
<protein>
    <submittedName>
        <fullName evidence="2">Uncharacterized protein</fullName>
    </submittedName>
</protein>
<accession>A0A813IUM6</accession>
<proteinExistence type="predicted"/>
<feature type="non-terminal residue" evidence="2">
    <location>
        <position position="172"/>
    </location>
</feature>
<dbReference type="Proteomes" id="UP000626109">
    <property type="component" value="Unassembled WGS sequence"/>
</dbReference>
<feature type="region of interest" description="Disordered" evidence="1">
    <location>
        <begin position="143"/>
        <end position="172"/>
    </location>
</feature>
<feature type="compositionally biased region" description="Basic and acidic residues" evidence="1">
    <location>
        <begin position="49"/>
        <end position="60"/>
    </location>
</feature>
<feature type="compositionally biased region" description="Low complexity" evidence="1">
    <location>
        <begin position="143"/>
        <end position="154"/>
    </location>
</feature>
<name>A0A813IUM6_POLGL</name>